<feature type="transmembrane region" description="Helical" evidence="2">
    <location>
        <begin position="470"/>
        <end position="489"/>
    </location>
</feature>
<evidence type="ECO:0000256" key="2">
    <source>
        <dbReference type="SAM" id="Phobius"/>
    </source>
</evidence>
<evidence type="ECO:0000256" key="1">
    <source>
        <dbReference type="SAM" id="MobiDB-lite"/>
    </source>
</evidence>
<accession>A0A2P4XK38</accession>
<sequence>MSTSFSSSGSTVSVTSDVGDDSAVVAKTISSNSADSCTWYASGSCNRPRTCYDCLNVQVASGECAILSNGMCVGLTEYSQFLDNQQNFGIYYKYYPSSNYTYCSADDTVCSACSSHWVSTYTTTGSIEAPTYCTGLDGCICLAHCELPDWSTSILTSECDTNGNTGVDSNRTSTASRIGFALAVGLAFGVLLGLWGIKLLFRRHDGSGRRSSIPVGRETWTVPRRRRTGPQLALTGWKQLREKLIAIEKEVYGGTEVTTQARRENPITVDAPDSSMEEGNAYHSVSSTNQDQCRLEAQMVSQATTSTSSDYESSHVTKTTSSNTSDSCTWYAGKNCSQPRTGYDCLNVLLAMDDCAIDPNGACVSMSIYKQYLSDREYYEPQSRYFPSDNYTYCNVNDSVCSTCITEWTTNYEATGSVGARTYCTGSDGCVCVAAAEIPNWDHTVIANQCDGSNDSDSASSSEFSSGTRICIILGLCVSAIMIFTVFAVRKYVQPRNSGECRIESIANSESNTHCSDCLFVLGSAHRSPIGPQLSLIGWKSLREKLIETEHSFVKSDTTRLDSTTRSAEALAEAPEVTVEICSGPRQYTPQPAETQYMMAPM</sequence>
<evidence type="ECO:0000313" key="4">
    <source>
        <dbReference type="Proteomes" id="UP000237271"/>
    </source>
</evidence>
<feature type="region of interest" description="Disordered" evidence="1">
    <location>
        <begin position="304"/>
        <end position="325"/>
    </location>
</feature>
<reference evidence="3 4" key="1">
    <citation type="journal article" date="2017" name="Genome Biol. Evol.">
        <title>Phytophthora megakarya and P. palmivora, closely related causal agents of cacao black pod rot, underwent increases in genome sizes and gene numbers by different mechanisms.</title>
        <authorList>
            <person name="Ali S.S."/>
            <person name="Shao J."/>
            <person name="Lary D.J."/>
            <person name="Kronmiller B."/>
            <person name="Shen D."/>
            <person name="Strem M.D."/>
            <person name="Amoako-Attah I."/>
            <person name="Akrofi A.Y."/>
            <person name="Begoude B.A."/>
            <person name="Ten Hoopen G.M."/>
            <person name="Coulibaly K."/>
            <person name="Kebe B.I."/>
            <person name="Melnick R.L."/>
            <person name="Guiltinan M.J."/>
            <person name="Tyler B.M."/>
            <person name="Meinhardt L.W."/>
            <person name="Bailey B.A."/>
        </authorList>
    </citation>
    <scope>NUCLEOTIDE SEQUENCE [LARGE SCALE GENOMIC DNA]</scope>
    <source>
        <strain evidence="4">sbr112.9</strain>
    </source>
</reference>
<dbReference type="AlphaFoldDB" id="A0A2P4XK38"/>
<feature type="transmembrane region" description="Helical" evidence="2">
    <location>
        <begin position="178"/>
        <end position="201"/>
    </location>
</feature>
<comment type="caution">
    <text evidence="3">The sequence shown here is derived from an EMBL/GenBank/DDBJ whole genome shotgun (WGS) entry which is preliminary data.</text>
</comment>
<keyword evidence="4" id="KW-1185">Reference proteome</keyword>
<evidence type="ECO:0000313" key="3">
    <source>
        <dbReference type="EMBL" id="POM65923.1"/>
    </source>
</evidence>
<name>A0A2P4XK38_9STRA</name>
<gene>
    <name evidence="3" type="ORF">PHPALM_18291</name>
</gene>
<keyword evidence="2" id="KW-1133">Transmembrane helix</keyword>
<organism evidence="3 4">
    <name type="scientific">Phytophthora palmivora</name>
    <dbReference type="NCBI Taxonomy" id="4796"/>
    <lineage>
        <taxon>Eukaryota</taxon>
        <taxon>Sar</taxon>
        <taxon>Stramenopiles</taxon>
        <taxon>Oomycota</taxon>
        <taxon>Peronosporomycetes</taxon>
        <taxon>Peronosporales</taxon>
        <taxon>Peronosporaceae</taxon>
        <taxon>Phytophthora</taxon>
    </lineage>
</organism>
<keyword evidence="2" id="KW-0472">Membrane</keyword>
<dbReference type="EMBL" id="NCKW01009831">
    <property type="protein sequence ID" value="POM65923.1"/>
    <property type="molecule type" value="Genomic_DNA"/>
</dbReference>
<dbReference type="Proteomes" id="UP000237271">
    <property type="component" value="Unassembled WGS sequence"/>
</dbReference>
<dbReference type="OrthoDB" id="114433at2759"/>
<protein>
    <submittedName>
        <fullName evidence="3">Uncharacterized protein</fullName>
    </submittedName>
</protein>
<proteinExistence type="predicted"/>
<keyword evidence="2" id="KW-0812">Transmembrane</keyword>